<name>A0ABT8F1R2_9BACT</name>
<dbReference type="InterPro" id="IPR037523">
    <property type="entry name" value="VOC_core"/>
</dbReference>
<dbReference type="PANTHER" id="PTHR36113:SF1">
    <property type="entry name" value="GLYOXALASE_BLEOMYCIN RESISTANCE PROTEIN_DIOXYGENASE"/>
    <property type="match status" value="1"/>
</dbReference>
<organism evidence="2 3">
    <name type="scientific">Shiella aurantiaca</name>
    <dbReference type="NCBI Taxonomy" id="3058365"/>
    <lineage>
        <taxon>Bacteria</taxon>
        <taxon>Pseudomonadati</taxon>
        <taxon>Bacteroidota</taxon>
        <taxon>Cytophagia</taxon>
        <taxon>Cytophagales</taxon>
        <taxon>Shiellaceae</taxon>
        <taxon>Shiella</taxon>
    </lineage>
</organism>
<evidence type="ECO:0000313" key="3">
    <source>
        <dbReference type="Proteomes" id="UP001168552"/>
    </source>
</evidence>
<sequence length="128" mass="14526">MKLEHVAIWVSDLEAMREFYQKYFNMRSGGKYENLQKGFSSYFLSFENGARIEIMKRNDITNAAGLKGMSIGLAHIAISVGNKELVDSYTERLRKDGFTIIGEPRTTGDGYYESVILDPEGNQIEITE</sequence>
<proteinExistence type="predicted"/>
<reference evidence="2" key="1">
    <citation type="submission" date="2023-06" db="EMBL/GenBank/DDBJ databases">
        <title>Cytophagales bacterium Strain LB-30, isolated from soil.</title>
        <authorList>
            <person name="Liu B."/>
        </authorList>
    </citation>
    <scope>NUCLEOTIDE SEQUENCE</scope>
    <source>
        <strain evidence="2">LB-30</strain>
    </source>
</reference>
<dbReference type="SUPFAM" id="SSF54593">
    <property type="entry name" value="Glyoxalase/Bleomycin resistance protein/Dihydroxybiphenyl dioxygenase"/>
    <property type="match status" value="1"/>
</dbReference>
<dbReference type="RefSeq" id="WP_320002764.1">
    <property type="nucleotide sequence ID" value="NZ_JAUHJS010000001.1"/>
</dbReference>
<comment type="caution">
    <text evidence="2">The sequence shown here is derived from an EMBL/GenBank/DDBJ whole genome shotgun (WGS) entry which is preliminary data.</text>
</comment>
<dbReference type="Proteomes" id="UP001168552">
    <property type="component" value="Unassembled WGS sequence"/>
</dbReference>
<dbReference type="InterPro" id="IPR051332">
    <property type="entry name" value="Fosfomycin_Res_Enzymes"/>
</dbReference>
<evidence type="ECO:0000259" key="1">
    <source>
        <dbReference type="PROSITE" id="PS51819"/>
    </source>
</evidence>
<feature type="domain" description="VOC" evidence="1">
    <location>
        <begin position="2"/>
        <end position="128"/>
    </location>
</feature>
<keyword evidence="3" id="KW-1185">Reference proteome</keyword>
<accession>A0ABT8F1R2</accession>
<dbReference type="EMBL" id="JAUHJS010000001">
    <property type="protein sequence ID" value="MDN4164238.1"/>
    <property type="molecule type" value="Genomic_DNA"/>
</dbReference>
<protein>
    <submittedName>
        <fullName evidence="2">VOC family protein</fullName>
    </submittedName>
</protein>
<dbReference type="InterPro" id="IPR004360">
    <property type="entry name" value="Glyas_Fos-R_dOase_dom"/>
</dbReference>
<gene>
    <name evidence="2" type="ORF">QWY31_01930</name>
</gene>
<evidence type="ECO:0000313" key="2">
    <source>
        <dbReference type="EMBL" id="MDN4164238.1"/>
    </source>
</evidence>
<dbReference type="Pfam" id="PF00903">
    <property type="entry name" value="Glyoxalase"/>
    <property type="match status" value="1"/>
</dbReference>
<dbReference type="PANTHER" id="PTHR36113">
    <property type="entry name" value="LYASE, PUTATIVE-RELATED-RELATED"/>
    <property type="match status" value="1"/>
</dbReference>
<dbReference type="Gene3D" id="3.10.180.10">
    <property type="entry name" value="2,3-Dihydroxybiphenyl 1,2-Dioxygenase, domain 1"/>
    <property type="match status" value="1"/>
</dbReference>
<dbReference type="PROSITE" id="PS51819">
    <property type="entry name" value="VOC"/>
    <property type="match status" value="1"/>
</dbReference>
<dbReference type="InterPro" id="IPR029068">
    <property type="entry name" value="Glyas_Bleomycin-R_OHBP_Dase"/>
</dbReference>